<dbReference type="EMBL" id="JWZX01003302">
    <property type="protein sequence ID" value="KOO22198.1"/>
    <property type="molecule type" value="Genomic_DNA"/>
</dbReference>
<gene>
    <name evidence="5" type="ORF">Ctob_004965</name>
</gene>
<protein>
    <submittedName>
        <fullName evidence="5">Ankyrin repeat-containing</fullName>
    </submittedName>
</protein>
<comment type="caution">
    <text evidence="5">The sequence shown here is derived from an EMBL/GenBank/DDBJ whole genome shotgun (WGS) entry which is preliminary data.</text>
</comment>
<accession>A0A0M0J7J1</accession>
<organism evidence="5 6">
    <name type="scientific">Chrysochromulina tobinii</name>
    <dbReference type="NCBI Taxonomy" id="1460289"/>
    <lineage>
        <taxon>Eukaryota</taxon>
        <taxon>Haptista</taxon>
        <taxon>Haptophyta</taxon>
        <taxon>Prymnesiophyceae</taxon>
        <taxon>Prymnesiales</taxon>
        <taxon>Chrysochromulinaceae</taxon>
        <taxon>Chrysochromulina</taxon>
    </lineage>
</organism>
<feature type="compositionally biased region" description="Acidic residues" evidence="4">
    <location>
        <begin position="238"/>
        <end position="249"/>
    </location>
</feature>
<dbReference type="Pfam" id="PF12796">
    <property type="entry name" value="Ank_2"/>
    <property type="match status" value="1"/>
</dbReference>
<keyword evidence="6" id="KW-1185">Reference proteome</keyword>
<keyword evidence="2 3" id="KW-0040">ANK repeat</keyword>
<evidence type="ECO:0000313" key="6">
    <source>
        <dbReference type="Proteomes" id="UP000037460"/>
    </source>
</evidence>
<feature type="region of interest" description="Disordered" evidence="4">
    <location>
        <begin position="235"/>
        <end position="255"/>
    </location>
</feature>
<feature type="repeat" description="ANK" evidence="3">
    <location>
        <begin position="176"/>
        <end position="208"/>
    </location>
</feature>
<dbReference type="PANTHER" id="PTHR24171">
    <property type="entry name" value="ANKYRIN REPEAT DOMAIN-CONTAINING PROTEIN 39-RELATED"/>
    <property type="match status" value="1"/>
</dbReference>
<dbReference type="Proteomes" id="UP000037460">
    <property type="component" value="Unassembled WGS sequence"/>
</dbReference>
<evidence type="ECO:0000256" key="4">
    <source>
        <dbReference type="SAM" id="MobiDB-lite"/>
    </source>
</evidence>
<feature type="repeat" description="ANK" evidence="3">
    <location>
        <begin position="110"/>
        <end position="142"/>
    </location>
</feature>
<dbReference type="PANTHER" id="PTHR24171:SF11">
    <property type="entry name" value="26S PROTEASOME NON-ATPASE REGULATORY SUBUNIT 10"/>
    <property type="match status" value="1"/>
</dbReference>
<dbReference type="PROSITE" id="PS50297">
    <property type="entry name" value="ANK_REP_REGION"/>
    <property type="match status" value="3"/>
</dbReference>
<evidence type="ECO:0000256" key="1">
    <source>
        <dbReference type="ARBA" id="ARBA00022737"/>
    </source>
</evidence>
<dbReference type="GO" id="GO:0085020">
    <property type="term" value="P:protein K6-linked ubiquitination"/>
    <property type="evidence" value="ECO:0007669"/>
    <property type="project" value="TreeGrafter"/>
</dbReference>
<sequence>MDEVASMSLSQLRATITAAGLSHADCLEKSELQARAREALTAAVVQPTEQVESAEEGMEAEACDADMAEEEPAWDQRMYPILEAAEQGEATIMGHLLDMNGLGVDTPGEDGDTALHIGCLYGKIEVVQECLRRGAVVTALDEDRSTPLHDACAGGFYEIAKLLLDAGAPIFVRDSDGDTPLHLAARGGHGHVAELLMLRAGEATAQEMLATQNELGERPVDLAEDPTLVARLRNLAAADEEDEDSDEEIGPQAKR</sequence>
<dbReference type="OrthoDB" id="194358at2759"/>
<evidence type="ECO:0000256" key="3">
    <source>
        <dbReference type="PROSITE-ProRule" id="PRU00023"/>
    </source>
</evidence>
<feature type="repeat" description="ANK" evidence="3">
    <location>
        <begin position="143"/>
        <end position="175"/>
    </location>
</feature>
<name>A0A0M0J7J1_9EUKA</name>
<proteinExistence type="predicted"/>
<evidence type="ECO:0000256" key="2">
    <source>
        <dbReference type="ARBA" id="ARBA00023043"/>
    </source>
</evidence>
<dbReference type="SUPFAM" id="SSF48403">
    <property type="entry name" value="Ankyrin repeat"/>
    <property type="match status" value="1"/>
</dbReference>
<dbReference type="InterPro" id="IPR036770">
    <property type="entry name" value="Ankyrin_rpt-contain_sf"/>
</dbReference>
<dbReference type="AlphaFoldDB" id="A0A0M0J7J1"/>
<keyword evidence="1" id="KW-0677">Repeat</keyword>
<dbReference type="SMART" id="SM00248">
    <property type="entry name" value="ANK"/>
    <property type="match status" value="4"/>
</dbReference>
<evidence type="ECO:0000313" key="5">
    <source>
        <dbReference type="EMBL" id="KOO22198.1"/>
    </source>
</evidence>
<dbReference type="Gene3D" id="1.25.40.20">
    <property type="entry name" value="Ankyrin repeat-containing domain"/>
    <property type="match status" value="1"/>
</dbReference>
<dbReference type="InterPro" id="IPR002110">
    <property type="entry name" value="Ankyrin_rpt"/>
</dbReference>
<dbReference type="GO" id="GO:0004842">
    <property type="term" value="F:ubiquitin-protein transferase activity"/>
    <property type="evidence" value="ECO:0007669"/>
    <property type="project" value="TreeGrafter"/>
</dbReference>
<reference evidence="6" key="1">
    <citation type="journal article" date="2015" name="PLoS Genet.">
        <title>Genome Sequence and Transcriptome Analyses of Chrysochromulina tobin: Metabolic Tools for Enhanced Algal Fitness in the Prominent Order Prymnesiales (Haptophyceae).</title>
        <authorList>
            <person name="Hovde B.T."/>
            <person name="Deodato C.R."/>
            <person name="Hunsperger H.M."/>
            <person name="Ryken S.A."/>
            <person name="Yost W."/>
            <person name="Jha R.K."/>
            <person name="Patterson J."/>
            <person name="Monnat R.J. Jr."/>
            <person name="Barlow S.B."/>
            <person name="Starkenburg S.R."/>
            <person name="Cattolico R.A."/>
        </authorList>
    </citation>
    <scope>NUCLEOTIDE SEQUENCE</scope>
    <source>
        <strain evidence="6">CCMP291</strain>
    </source>
</reference>
<dbReference type="PROSITE" id="PS50088">
    <property type="entry name" value="ANK_REPEAT"/>
    <property type="match status" value="3"/>
</dbReference>